<protein>
    <submittedName>
        <fullName evidence="2">Uncharacterized protein</fullName>
    </submittedName>
</protein>
<comment type="caution">
    <text evidence="2">The sequence shown here is derived from an EMBL/GenBank/DDBJ whole genome shotgun (WGS) entry which is preliminary data.</text>
</comment>
<evidence type="ECO:0000313" key="3">
    <source>
        <dbReference type="Proteomes" id="UP000734854"/>
    </source>
</evidence>
<dbReference type="AlphaFoldDB" id="A0A8J5HRG5"/>
<accession>A0A8J5HRG5</accession>
<dbReference type="Proteomes" id="UP000734854">
    <property type="component" value="Unassembled WGS sequence"/>
</dbReference>
<feature type="region of interest" description="Disordered" evidence="1">
    <location>
        <begin position="1"/>
        <end position="31"/>
    </location>
</feature>
<organism evidence="2 3">
    <name type="scientific">Zingiber officinale</name>
    <name type="common">Ginger</name>
    <name type="synonym">Amomum zingiber</name>
    <dbReference type="NCBI Taxonomy" id="94328"/>
    <lineage>
        <taxon>Eukaryota</taxon>
        <taxon>Viridiplantae</taxon>
        <taxon>Streptophyta</taxon>
        <taxon>Embryophyta</taxon>
        <taxon>Tracheophyta</taxon>
        <taxon>Spermatophyta</taxon>
        <taxon>Magnoliopsida</taxon>
        <taxon>Liliopsida</taxon>
        <taxon>Zingiberales</taxon>
        <taxon>Zingiberaceae</taxon>
        <taxon>Zingiber</taxon>
    </lineage>
</organism>
<proteinExistence type="predicted"/>
<feature type="compositionally biased region" description="Basic and acidic residues" evidence="1">
    <location>
        <begin position="19"/>
        <end position="29"/>
    </location>
</feature>
<evidence type="ECO:0000256" key="1">
    <source>
        <dbReference type="SAM" id="MobiDB-lite"/>
    </source>
</evidence>
<reference evidence="2 3" key="1">
    <citation type="submission" date="2020-08" db="EMBL/GenBank/DDBJ databases">
        <title>Plant Genome Project.</title>
        <authorList>
            <person name="Zhang R.-G."/>
        </authorList>
    </citation>
    <scope>NUCLEOTIDE SEQUENCE [LARGE SCALE GENOMIC DNA]</scope>
    <source>
        <tissue evidence="2">Rhizome</tissue>
    </source>
</reference>
<evidence type="ECO:0000313" key="2">
    <source>
        <dbReference type="EMBL" id="KAG6520116.1"/>
    </source>
</evidence>
<sequence length="90" mass="9735">MKDKKILDLTVQGTGGNDGHQDNGERKADAPPPPALYLVSIVVDQELGLSPSIPVYVVLQDWIRHSDGKLSLLGFVKLLHGVSLHTILKA</sequence>
<keyword evidence="3" id="KW-1185">Reference proteome</keyword>
<gene>
    <name evidence="2" type="ORF">ZIOFF_017148</name>
</gene>
<name>A0A8J5HRG5_ZINOF</name>
<dbReference type="EMBL" id="JACMSC010000005">
    <property type="protein sequence ID" value="KAG6520116.1"/>
    <property type="molecule type" value="Genomic_DNA"/>
</dbReference>